<dbReference type="CDD" id="cd01700">
    <property type="entry name" value="PolY_Pol_V_umuC"/>
    <property type="match status" value="1"/>
</dbReference>
<reference evidence="7 8" key="1">
    <citation type="submission" date="2013-02" db="EMBL/GenBank/DDBJ databases">
        <title>The Genome Sequence of Enterococcus phoeniculicola BAA-412.</title>
        <authorList>
            <consortium name="The Broad Institute Genome Sequencing Platform"/>
            <consortium name="The Broad Institute Genome Sequencing Center for Infectious Disease"/>
            <person name="Earl A.M."/>
            <person name="Gilmore M.S."/>
            <person name="Lebreton F."/>
            <person name="Walker B."/>
            <person name="Young S.K."/>
            <person name="Zeng Q."/>
            <person name="Gargeya S."/>
            <person name="Fitzgerald M."/>
            <person name="Haas B."/>
            <person name="Abouelleil A."/>
            <person name="Alvarado L."/>
            <person name="Arachchi H.M."/>
            <person name="Berlin A.M."/>
            <person name="Chapman S.B."/>
            <person name="Dewar J."/>
            <person name="Goldberg J."/>
            <person name="Griggs A."/>
            <person name="Gujja S."/>
            <person name="Hansen M."/>
            <person name="Howarth C."/>
            <person name="Imamovic A."/>
            <person name="Larimer J."/>
            <person name="McCowan C."/>
            <person name="Murphy C."/>
            <person name="Neiman D."/>
            <person name="Pearson M."/>
            <person name="Priest M."/>
            <person name="Roberts A."/>
            <person name="Saif S."/>
            <person name="Shea T."/>
            <person name="Sisk P."/>
            <person name="Sykes S."/>
            <person name="Wortman J."/>
            <person name="Nusbaum C."/>
            <person name="Birren B."/>
        </authorList>
    </citation>
    <scope>NUCLEOTIDE SEQUENCE [LARGE SCALE GENOMIC DNA]</scope>
    <source>
        <strain evidence="7 8">ATCC BAA-412</strain>
    </source>
</reference>
<keyword evidence="8" id="KW-1185">Reference proteome</keyword>
<evidence type="ECO:0000256" key="4">
    <source>
        <dbReference type="ARBA" id="ARBA00022705"/>
    </source>
</evidence>
<dbReference type="eggNOG" id="COG0389">
    <property type="taxonomic scope" value="Bacteria"/>
</dbReference>
<protein>
    <submittedName>
        <fullName evidence="7">DNA polymerase V</fullName>
    </submittedName>
</protein>
<evidence type="ECO:0000256" key="2">
    <source>
        <dbReference type="ARBA" id="ARBA00022457"/>
    </source>
</evidence>
<dbReference type="SUPFAM" id="SSF100879">
    <property type="entry name" value="Lesion bypass DNA polymerase (Y-family), little finger domain"/>
    <property type="match status" value="1"/>
</dbReference>
<evidence type="ECO:0000259" key="6">
    <source>
        <dbReference type="PROSITE" id="PS50173"/>
    </source>
</evidence>
<evidence type="ECO:0000256" key="3">
    <source>
        <dbReference type="ARBA" id="ARBA00022695"/>
    </source>
</evidence>
<dbReference type="PANTHER" id="PTHR11076:SF35">
    <property type="entry name" value="DNA REPAIR PROTEIN HOMOLOG YOBH"/>
    <property type="match status" value="1"/>
</dbReference>
<keyword evidence="5" id="KW-0239">DNA-directed DNA polymerase</keyword>
<evidence type="ECO:0000313" key="7">
    <source>
        <dbReference type="EMBL" id="EOL42992.1"/>
    </source>
</evidence>
<dbReference type="Pfam" id="PF21999">
    <property type="entry name" value="IMS_HHH_1"/>
    <property type="match status" value="1"/>
</dbReference>
<sequence>MSRGLNPLNTMLVVMSHADNTGSGLVLAASPRAKTVLKISNVSRGFEIPNHPDLIIVPPRMNLYIKENLKINAIFNRYVADNDLYNYSIDESILDVTASLNLFVPAKISRSEKRKILAEKIQSHVKQEMGLIVTVGIGDNPLLAKLALDNAAKHNPTFIAEWTYADIATTVWEIKELSEFWGIGNQTEKKLKMMGIRNVKELANENPWRLKMRFGVIGLQLYAHANGIDRSRLSEPYKPLEKSFGNSQVLDRDYVRQEEIETVIKEMADQVATRIRKHHCQTGCIQLYIGYSLAETEKGFSRQMKIPITDNTHKLTEYCLQLFRKYYTGKNVRYLGVTYKKLVYTEAVQLDLFSSNEESVSQEKLDKIVDRIREQYGYTKLIHASSLTDGGRAVKRASLVGGHAGGLTGMDIKNMEDEES</sequence>
<dbReference type="STRING" id="154621.RV11_GL003189"/>
<evidence type="ECO:0000256" key="5">
    <source>
        <dbReference type="ARBA" id="ARBA00022932"/>
    </source>
</evidence>
<keyword evidence="2" id="KW-0515">Mutator protein</keyword>
<dbReference type="Proteomes" id="UP000013785">
    <property type="component" value="Unassembled WGS sequence"/>
</dbReference>
<organism evidence="7 8">
    <name type="scientific">Enterococcus phoeniculicola ATCC BAA-412</name>
    <dbReference type="NCBI Taxonomy" id="1158610"/>
    <lineage>
        <taxon>Bacteria</taxon>
        <taxon>Bacillati</taxon>
        <taxon>Bacillota</taxon>
        <taxon>Bacilli</taxon>
        <taxon>Lactobacillales</taxon>
        <taxon>Enterococcaceae</taxon>
        <taxon>Enterococcus</taxon>
    </lineage>
</organism>
<dbReference type="InterPro" id="IPR043128">
    <property type="entry name" value="Rev_trsase/Diguanyl_cyclase"/>
</dbReference>
<dbReference type="InterPro" id="IPR001126">
    <property type="entry name" value="UmuC"/>
</dbReference>
<comment type="caution">
    <text evidence="7">The sequence shown here is derived from an EMBL/GenBank/DDBJ whole genome shotgun (WGS) entry which is preliminary data.</text>
</comment>
<dbReference type="Gene3D" id="1.10.150.20">
    <property type="entry name" value="5' to 3' exonuclease, C-terminal subdomain"/>
    <property type="match status" value="1"/>
</dbReference>
<dbReference type="PROSITE" id="PS50173">
    <property type="entry name" value="UMUC"/>
    <property type="match status" value="1"/>
</dbReference>
<keyword evidence="4" id="KW-0235">DNA replication</keyword>
<accession>R3W608</accession>
<keyword evidence="3" id="KW-0548">Nucleotidyltransferase</keyword>
<dbReference type="AlphaFoldDB" id="R3W608"/>
<dbReference type="Gene3D" id="3.40.1170.60">
    <property type="match status" value="1"/>
</dbReference>
<dbReference type="GO" id="GO:0006260">
    <property type="term" value="P:DNA replication"/>
    <property type="evidence" value="ECO:0007669"/>
    <property type="project" value="UniProtKB-KW"/>
</dbReference>
<dbReference type="PANTHER" id="PTHR11076">
    <property type="entry name" value="DNA REPAIR POLYMERASE UMUC / TRANSFERASE FAMILY MEMBER"/>
    <property type="match status" value="1"/>
</dbReference>
<dbReference type="GO" id="GO:0003887">
    <property type="term" value="F:DNA-directed DNA polymerase activity"/>
    <property type="evidence" value="ECO:0007669"/>
    <property type="project" value="UniProtKB-KW"/>
</dbReference>
<dbReference type="InterPro" id="IPR053848">
    <property type="entry name" value="IMS_HHH_1"/>
</dbReference>
<dbReference type="GO" id="GO:0009432">
    <property type="term" value="P:SOS response"/>
    <property type="evidence" value="ECO:0007669"/>
    <property type="project" value="TreeGrafter"/>
</dbReference>
<feature type="domain" description="UmuC" evidence="6">
    <location>
        <begin position="49"/>
        <end position="184"/>
    </location>
</feature>
<gene>
    <name evidence="7" type="ORF">UC3_01969</name>
</gene>
<proteinExistence type="inferred from homology"/>
<dbReference type="InterPro" id="IPR036775">
    <property type="entry name" value="DNA_pol_Y-fam_lit_finger_sf"/>
</dbReference>
<dbReference type="Pfam" id="PF00817">
    <property type="entry name" value="IMS"/>
    <property type="match status" value="1"/>
</dbReference>
<evidence type="ECO:0000313" key="8">
    <source>
        <dbReference type="Proteomes" id="UP000013785"/>
    </source>
</evidence>
<comment type="similarity">
    <text evidence="1">Belongs to the DNA polymerase type-Y family.</text>
</comment>
<dbReference type="Gene3D" id="3.30.70.270">
    <property type="match status" value="1"/>
</dbReference>
<dbReference type="Gene3D" id="3.30.1490.100">
    <property type="entry name" value="DNA polymerase, Y-family, little finger domain"/>
    <property type="match status" value="1"/>
</dbReference>
<dbReference type="HOGENOM" id="CLU_012348_5_0_9"/>
<name>R3W608_9ENTE</name>
<dbReference type="EMBL" id="AJAT01000016">
    <property type="protein sequence ID" value="EOL42992.1"/>
    <property type="molecule type" value="Genomic_DNA"/>
</dbReference>
<evidence type="ECO:0000256" key="1">
    <source>
        <dbReference type="ARBA" id="ARBA00010945"/>
    </source>
</evidence>
<dbReference type="PATRIC" id="fig|1158610.3.peg.1963"/>
<dbReference type="GO" id="GO:0003684">
    <property type="term" value="F:damaged DNA binding"/>
    <property type="evidence" value="ECO:0007669"/>
    <property type="project" value="InterPro"/>
</dbReference>
<keyword evidence="5" id="KW-0808">Transferase</keyword>
<dbReference type="Pfam" id="PF11799">
    <property type="entry name" value="IMS_C"/>
    <property type="match status" value="1"/>
</dbReference>
<dbReference type="InterPro" id="IPR043502">
    <property type="entry name" value="DNA/RNA_pol_sf"/>
</dbReference>
<dbReference type="SUPFAM" id="SSF56672">
    <property type="entry name" value="DNA/RNA polymerases"/>
    <property type="match status" value="1"/>
</dbReference>
<dbReference type="InterPro" id="IPR050116">
    <property type="entry name" value="DNA_polymerase-Y"/>
</dbReference>
<dbReference type="InterPro" id="IPR017961">
    <property type="entry name" value="DNA_pol_Y-fam_little_finger"/>
</dbReference>
<dbReference type="GO" id="GO:0006281">
    <property type="term" value="P:DNA repair"/>
    <property type="evidence" value="ECO:0007669"/>
    <property type="project" value="InterPro"/>
</dbReference>
<dbReference type="GO" id="GO:0005829">
    <property type="term" value="C:cytosol"/>
    <property type="evidence" value="ECO:0007669"/>
    <property type="project" value="TreeGrafter"/>
</dbReference>
<dbReference type="GO" id="GO:0042276">
    <property type="term" value="P:error-prone translesion synthesis"/>
    <property type="evidence" value="ECO:0007669"/>
    <property type="project" value="TreeGrafter"/>
</dbReference>